<dbReference type="Proteomes" id="UP001157418">
    <property type="component" value="Unassembled WGS sequence"/>
</dbReference>
<dbReference type="Gene3D" id="1.10.10.1290">
    <property type="entry name" value="Transcriptional regulator DELLA, N-terminal domain"/>
    <property type="match status" value="1"/>
</dbReference>
<evidence type="ECO:0000256" key="1">
    <source>
        <dbReference type="SAM" id="MobiDB-lite"/>
    </source>
</evidence>
<feature type="compositionally biased region" description="Basic and acidic residues" evidence="1">
    <location>
        <begin position="1"/>
        <end position="12"/>
    </location>
</feature>
<dbReference type="SMART" id="SM01129">
    <property type="entry name" value="DELLA"/>
    <property type="match status" value="1"/>
</dbReference>
<name>A0AAU9MT33_9ASTR</name>
<evidence type="ECO:0000313" key="3">
    <source>
        <dbReference type="EMBL" id="CAH1425145.1"/>
    </source>
</evidence>
<feature type="region of interest" description="Disordered" evidence="1">
    <location>
        <begin position="1"/>
        <end position="35"/>
    </location>
</feature>
<sequence length="90" mass="9976">MKRDREHKKEAKPSSPSSMAVGIGKAKHFHQSLPDSGGMDELLEVLGYKVRSTDMADVAKKLEHIEMVMGEDEILQLSNIVHYNPSNLSG</sequence>
<dbReference type="Pfam" id="PF12041">
    <property type="entry name" value="DELLA"/>
    <property type="match status" value="1"/>
</dbReference>
<gene>
    <name evidence="3" type="ORF">LVIROSA_LOCUS12303</name>
</gene>
<dbReference type="InterPro" id="IPR021914">
    <property type="entry name" value="TF_DELLA_N"/>
</dbReference>
<protein>
    <recommendedName>
        <fullName evidence="2">Transcriptional factor DELLA N-terminal domain-containing protein</fullName>
    </recommendedName>
</protein>
<evidence type="ECO:0000259" key="2">
    <source>
        <dbReference type="Pfam" id="PF12041"/>
    </source>
</evidence>
<reference evidence="3 4" key="1">
    <citation type="submission" date="2022-01" db="EMBL/GenBank/DDBJ databases">
        <authorList>
            <person name="Xiong W."/>
            <person name="Schranz E."/>
        </authorList>
    </citation>
    <scope>NUCLEOTIDE SEQUENCE [LARGE SCALE GENOMIC DNA]</scope>
</reference>
<dbReference type="InterPro" id="IPR038088">
    <property type="entry name" value="DELLA_N_sf"/>
</dbReference>
<dbReference type="EMBL" id="CAKMRJ010002220">
    <property type="protein sequence ID" value="CAH1425145.1"/>
    <property type="molecule type" value="Genomic_DNA"/>
</dbReference>
<comment type="caution">
    <text evidence="3">The sequence shown here is derived from an EMBL/GenBank/DDBJ whole genome shotgun (WGS) entry which is preliminary data.</text>
</comment>
<accession>A0AAU9MT33</accession>
<evidence type="ECO:0000313" key="4">
    <source>
        <dbReference type="Proteomes" id="UP001157418"/>
    </source>
</evidence>
<keyword evidence="4" id="KW-1185">Reference proteome</keyword>
<organism evidence="3 4">
    <name type="scientific">Lactuca virosa</name>
    <dbReference type="NCBI Taxonomy" id="75947"/>
    <lineage>
        <taxon>Eukaryota</taxon>
        <taxon>Viridiplantae</taxon>
        <taxon>Streptophyta</taxon>
        <taxon>Embryophyta</taxon>
        <taxon>Tracheophyta</taxon>
        <taxon>Spermatophyta</taxon>
        <taxon>Magnoliopsida</taxon>
        <taxon>eudicotyledons</taxon>
        <taxon>Gunneridae</taxon>
        <taxon>Pentapetalae</taxon>
        <taxon>asterids</taxon>
        <taxon>campanulids</taxon>
        <taxon>Asterales</taxon>
        <taxon>Asteraceae</taxon>
        <taxon>Cichorioideae</taxon>
        <taxon>Cichorieae</taxon>
        <taxon>Lactucinae</taxon>
        <taxon>Lactuca</taxon>
    </lineage>
</organism>
<feature type="domain" description="Transcriptional factor DELLA N-terminal" evidence="2">
    <location>
        <begin position="40"/>
        <end position="90"/>
    </location>
</feature>
<proteinExistence type="predicted"/>
<dbReference type="AlphaFoldDB" id="A0AAU9MT33"/>